<dbReference type="InterPro" id="IPR036388">
    <property type="entry name" value="WH-like_DNA-bd_sf"/>
</dbReference>
<evidence type="ECO:0000256" key="4">
    <source>
        <dbReference type="ARBA" id="ARBA00023163"/>
    </source>
</evidence>
<gene>
    <name evidence="7" type="ORF">GCM10025783_02840</name>
</gene>
<dbReference type="SUPFAM" id="SSF88946">
    <property type="entry name" value="Sigma2 domain of RNA polymerase sigma factors"/>
    <property type="match status" value="1"/>
</dbReference>
<dbReference type="PANTHER" id="PTHR43133">
    <property type="entry name" value="RNA POLYMERASE ECF-TYPE SIGMA FACTO"/>
    <property type="match status" value="1"/>
</dbReference>
<evidence type="ECO:0000313" key="8">
    <source>
        <dbReference type="Proteomes" id="UP001500121"/>
    </source>
</evidence>
<evidence type="ECO:0000313" key="7">
    <source>
        <dbReference type="EMBL" id="GAA4736183.1"/>
    </source>
</evidence>
<feature type="domain" description="RNA polymerase sigma factor 70 region 4 type 2" evidence="6">
    <location>
        <begin position="124"/>
        <end position="176"/>
    </location>
</feature>
<keyword evidence="8" id="KW-1185">Reference proteome</keyword>
<dbReference type="InterPro" id="IPR013325">
    <property type="entry name" value="RNA_pol_sigma_r2"/>
</dbReference>
<feature type="domain" description="RNA polymerase sigma-70 region 2" evidence="5">
    <location>
        <begin position="25"/>
        <end position="89"/>
    </location>
</feature>
<dbReference type="NCBIfam" id="TIGR02937">
    <property type="entry name" value="sigma70-ECF"/>
    <property type="match status" value="1"/>
</dbReference>
<dbReference type="Gene3D" id="1.10.1740.10">
    <property type="match status" value="1"/>
</dbReference>
<dbReference type="Pfam" id="PF08281">
    <property type="entry name" value="Sigma70_r4_2"/>
    <property type="match status" value="1"/>
</dbReference>
<dbReference type="InterPro" id="IPR013324">
    <property type="entry name" value="RNA_pol_sigma_r3/r4-like"/>
</dbReference>
<dbReference type="InterPro" id="IPR013249">
    <property type="entry name" value="RNA_pol_sigma70_r4_t2"/>
</dbReference>
<evidence type="ECO:0000259" key="5">
    <source>
        <dbReference type="Pfam" id="PF04542"/>
    </source>
</evidence>
<protein>
    <recommendedName>
        <fullName evidence="9">Sigma-70 family RNA polymerase sigma factor</fullName>
    </recommendedName>
</protein>
<keyword evidence="3" id="KW-0731">Sigma factor</keyword>
<dbReference type="RefSeq" id="WP_345479127.1">
    <property type="nucleotide sequence ID" value="NZ_BAABLP010000001.1"/>
</dbReference>
<dbReference type="Pfam" id="PF04542">
    <property type="entry name" value="Sigma70_r2"/>
    <property type="match status" value="1"/>
</dbReference>
<evidence type="ECO:0000256" key="1">
    <source>
        <dbReference type="ARBA" id="ARBA00010641"/>
    </source>
</evidence>
<comment type="similarity">
    <text evidence="1">Belongs to the sigma-70 factor family. ECF subfamily.</text>
</comment>
<dbReference type="Proteomes" id="UP001500121">
    <property type="component" value="Unassembled WGS sequence"/>
</dbReference>
<sequence length="198" mass="21970">MTVLQSDEDDWSRARAADDRAFGNLFERHHPRVFRHALRLVVLPAEADEVMASAFLELWRRRNDVRLVDGSVLPWLLVTATHLSRNRVRGMVRYQRVLSRLPREEAEDAADTATDSLERLELRRQISAALRQVSAIDAALVTLTVLDGLSTAEAGAAVGLAPGAARMRLSRARGRLRALLDDAHEPASQPRLVKGPAS</sequence>
<keyword evidence="4" id="KW-0804">Transcription</keyword>
<evidence type="ECO:0000259" key="6">
    <source>
        <dbReference type="Pfam" id="PF08281"/>
    </source>
</evidence>
<evidence type="ECO:0000256" key="2">
    <source>
        <dbReference type="ARBA" id="ARBA00023015"/>
    </source>
</evidence>
<dbReference type="InterPro" id="IPR014284">
    <property type="entry name" value="RNA_pol_sigma-70_dom"/>
</dbReference>
<reference evidence="8" key="1">
    <citation type="journal article" date="2019" name="Int. J. Syst. Evol. Microbiol.">
        <title>The Global Catalogue of Microorganisms (GCM) 10K type strain sequencing project: providing services to taxonomists for standard genome sequencing and annotation.</title>
        <authorList>
            <consortium name="The Broad Institute Genomics Platform"/>
            <consortium name="The Broad Institute Genome Sequencing Center for Infectious Disease"/>
            <person name="Wu L."/>
            <person name="Ma J."/>
        </authorList>
    </citation>
    <scope>NUCLEOTIDE SEQUENCE [LARGE SCALE GENOMIC DNA]</scope>
    <source>
        <strain evidence="8">JCM 19015</strain>
    </source>
</reference>
<proteinExistence type="inferred from homology"/>
<evidence type="ECO:0008006" key="9">
    <source>
        <dbReference type="Google" id="ProtNLM"/>
    </source>
</evidence>
<organism evidence="7 8">
    <name type="scientific">Amnibacterium soli</name>
    <dbReference type="NCBI Taxonomy" id="1282736"/>
    <lineage>
        <taxon>Bacteria</taxon>
        <taxon>Bacillati</taxon>
        <taxon>Actinomycetota</taxon>
        <taxon>Actinomycetes</taxon>
        <taxon>Micrococcales</taxon>
        <taxon>Microbacteriaceae</taxon>
        <taxon>Amnibacterium</taxon>
    </lineage>
</organism>
<accession>A0ABP8YT79</accession>
<dbReference type="PANTHER" id="PTHR43133:SF25">
    <property type="entry name" value="RNA POLYMERASE SIGMA FACTOR RFAY-RELATED"/>
    <property type="match status" value="1"/>
</dbReference>
<dbReference type="SUPFAM" id="SSF88659">
    <property type="entry name" value="Sigma3 and sigma4 domains of RNA polymerase sigma factors"/>
    <property type="match status" value="1"/>
</dbReference>
<dbReference type="InterPro" id="IPR007627">
    <property type="entry name" value="RNA_pol_sigma70_r2"/>
</dbReference>
<name>A0ABP8YT79_9MICO</name>
<comment type="caution">
    <text evidence="7">The sequence shown here is derived from an EMBL/GenBank/DDBJ whole genome shotgun (WGS) entry which is preliminary data.</text>
</comment>
<evidence type="ECO:0000256" key="3">
    <source>
        <dbReference type="ARBA" id="ARBA00023082"/>
    </source>
</evidence>
<keyword evidence="2" id="KW-0805">Transcription regulation</keyword>
<dbReference type="EMBL" id="BAABLP010000001">
    <property type="protein sequence ID" value="GAA4736183.1"/>
    <property type="molecule type" value="Genomic_DNA"/>
</dbReference>
<dbReference type="Gene3D" id="1.10.10.10">
    <property type="entry name" value="Winged helix-like DNA-binding domain superfamily/Winged helix DNA-binding domain"/>
    <property type="match status" value="1"/>
</dbReference>
<dbReference type="InterPro" id="IPR039425">
    <property type="entry name" value="RNA_pol_sigma-70-like"/>
</dbReference>